<proteinExistence type="predicted"/>
<evidence type="ECO:0000313" key="3">
    <source>
        <dbReference type="Proteomes" id="UP000595437"/>
    </source>
</evidence>
<organism evidence="2 3">
    <name type="scientific">Caligus rogercresseyi</name>
    <name type="common">Sea louse</name>
    <dbReference type="NCBI Taxonomy" id="217165"/>
    <lineage>
        <taxon>Eukaryota</taxon>
        <taxon>Metazoa</taxon>
        <taxon>Ecdysozoa</taxon>
        <taxon>Arthropoda</taxon>
        <taxon>Crustacea</taxon>
        <taxon>Multicrustacea</taxon>
        <taxon>Hexanauplia</taxon>
        <taxon>Copepoda</taxon>
        <taxon>Siphonostomatoida</taxon>
        <taxon>Caligidae</taxon>
        <taxon>Caligus</taxon>
    </lineage>
</organism>
<gene>
    <name evidence="2" type="ORF">FKW44_003425</name>
</gene>
<dbReference type="Proteomes" id="UP000595437">
    <property type="component" value="Chromosome 2"/>
</dbReference>
<dbReference type="EMBL" id="CP045891">
    <property type="protein sequence ID" value="QQP58191.1"/>
    <property type="molecule type" value="Genomic_DNA"/>
</dbReference>
<name>A0A7T8QX28_CALRO</name>
<reference evidence="3" key="1">
    <citation type="submission" date="2021-01" db="EMBL/GenBank/DDBJ databases">
        <title>Caligus Genome Assembly.</title>
        <authorList>
            <person name="Gallardo-Escarate C."/>
        </authorList>
    </citation>
    <scope>NUCLEOTIDE SEQUENCE [LARGE SCALE GENOMIC DNA]</scope>
</reference>
<accession>A0A7T8QX28</accession>
<feature type="compositionally biased region" description="Pro residues" evidence="1">
    <location>
        <begin position="144"/>
        <end position="159"/>
    </location>
</feature>
<protein>
    <submittedName>
        <fullName evidence="2">Uncharacterized protein</fullName>
    </submittedName>
</protein>
<dbReference type="OrthoDB" id="6334376at2759"/>
<evidence type="ECO:0000256" key="1">
    <source>
        <dbReference type="SAM" id="MobiDB-lite"/>
    </source>
</evidence>
<sequence>MEDEDEEDDSHYCLKCRRTIHGLDSYVKHRRERECQARASSPLISANDFFLSLNLMSNHPVVGDVLCSDLLGEEEPSHHTSSNPSKKLNLLSFLKDDPIPEDLPDFIHEEEEVVERGIRPYLSWTPAPHAVPRTSPPNRKAPHQPLPSPPHPPPPQSKD</sequence>
<dbReference type="AlphaFoldDB" id="A0A7T8QX28"/>
<keyword evidence="3" id="KW-1185">Reference proteome</keyword>
<evidence type="ECO:0000313" key="2">
    <source>
        <dbReference type="EMBL" id="QQP58191.1"/>
    </source>
</evidence>
<feature type="region of interest" description="Disordered" evidence="1">
    <location>
        <begin position="121"/>
        <end position="159"/>
    </location>
</feature>